<dbReference type="Proteomes" id="UP001271792">
    <property type="component" value="Unassembled WGS sequence"/>
</dbReference>
<keyword evidence="6" id="KW-1185">Reference proteome</keyword>
<evidence type="ECO:0000256" key="3">
    <source>
        <dbReference type="ARBA" id="ARBA00023121"/>
    </source>
</evidence>
<protein>
    <submittedName>
        <fullName evidence="5">GPP34 family phosphoprotein</fullName>
    </submittedName>
</protein>
<gene>
    <name evidence="5" type="ORF">SK571_44965</name>
</gene>
<dbReference type="Pfam" id="PF05719">
    <property type="entry name" value="GPP34"/>
    <property type="match status" value="1"/>
</dbReference>
<keyword evidence="4" id="KW-0472">Membrane</keyword>
<keyword evidence="2" id="KW-0333">Golgi apparatus</keyword>
<dbReference type="EMBL" id="JAXAVV010000047">
    <property type="protein sequence ID" value="MDX8056566.1"/>
    <property type="molecule type" value="Genomic_DNA"/>
</dbReference>
<evidence type="ECO:0000256" key="1">
    <source>
        <dbReference type="ARBA" id="ARBA00004255"/>
    </source>
</evidence>
<proteinExistence type="predicted"/>
<dbReference type="InterPro" id="IPR008628">
    <property type="entry name" value="GPP34-like"/>
</dbReference>
<dbReference type="RefSeq" id="WP_319990221.1">
    <property type="nucleotide sequence ID" value="NZ_JAXAVV010000047.1"/>
</dbReference>
<comment type="subcellular location">
    <subcellularLocation>
        <location evidence="1">Golgi apparatus membrane</location>
        <topology evidence="1">Peripheral membrane protein</topology>
        <orientation evidence="1">Cytoplasmic side</orientation>
    </subcellularLocation>
</comment>
<evidence type="ECO:0000313" key="5">
    <source>
        <dbReference type="EMBL" id="MDX8056566.1"/>
    </source>
</evidence>
<dbReference type="InterPro" id="IPR038261">
    <property type="entry name" value="GPP34-like_sf"/>
</dbReference>
<name>A0ABU4U9D9_9PSEU</name>
<evidence type="ECO:0000313" key="6">
    <source>
        <dbReference type="Proteomes" id="UP001271792"/>
    </source>
</evidence>
<accession>A0ABU4U9D9</accession>
<reference evidence="5 6" key="1">
    <citation type="submission" date="2023-11" db="EMBL/GenBank/DDBJ databases">
        <title>Lentzea sokolovensis, sp. nov., Lentzea kristufkii, sp. nov., and Lentzea miocenensis, sp. nov., rare actinobacteria from Sokolov Coal Basin, Miocene lacustrine sediment, Czech Republic.</title>
        <authorList>
            <person name="Lara A."/>
            <person name="Kotroba L."/>
            <person name="Nouioui I."/>
            <person name="Neumann-Schaal M."/>
            <person name="Mast Y."/>
            <person name="Chronakova A."/>
        </authorList>
    </citation>
    <scope>NUCLEOTIDE SEQUENCE [LARGE SCALE GENOMIC DNA]</scope>
    <source>
        <strain evidence="5 6">BCCO 10_0798</strain>
    </source>
</reference>
<evidence type="ECO:0000256" key="4">
    <source>
        <dbReference type="ARBA" id="ARBA00023136"/>
    </source>
</evidence>
<sequence length="207" mass="22304">MLPEDLLLLHVDERTGQALAGAETVGNALSGAMLVELVRSGRLAYDPNGRQLWVPDPTPLPHPFLHESLTRLRAPLTPRRAVQRIRLHVRNNVMAGLEARGVLGVEKRLFGGFVIRNPAVVGEVRTAVGSVLFGHRAPDWRAGALISLLHAARSVHKVFHGDRHELTARAKQIAEAQSPAVVAIHAAIAAEMVVATVAATSDGKLLR</sequence>
<evidence type="ECO:0000256" key="2">
    <source>
        <dbReference type="ARBA" id="ARBA00023034"/>
    </source>
</evidence>
<organism evidence="5 6">
    <name type="scientific">Lentzea kristufekii</name>
    <dbReference type="NCBI Taxonomy" id="3095430"/>
    <lineage>
        <taxon>Bacteria</taxon>
        <taxon>Bacillati</taxon>
        <taxon>Actinomycetota</taxon>
        <taxon>Actinomycetes</taxon>
        <taxon>Pseudonocardiales</taxon>
        <taxon>Pseudonocardiaceae</taxon>
        <taxon>Lentzea</taxon>
    </lineage>
</organism>
<dbReference type="Gene3D" id="1.10.3630.10">
    <property type="entry name" value="yeast vps74-n-term truncation variant domain like"/>
    <property type="match status" value="1"/>
</dbReference>
<comment type="caution">
    <text evidence="5">The sequence shown here is derived from an EMBL/GenBank/DDBJ whole genome shotgun (WGS) entry which is preliminary data.</text>
</comment>
<keyword evidence="3" id="KW-0446">Lipid-binding</keyword>